<reference evidence="1 2" key="1">
    <citation type="journal article" date="2012" name="Antonie Van Leeuwenhoek">
        <title>Shewanella litorisediminis sp. nov., a gammaproteobacterium isolated from a tidal flat sediment.</title>
        <authorList>
            <person name="Lee M.H."/>
            <person name="Yoon J.H."/>
        </authorList>
    </citation>
    <scope>NUCLEOTIDE SEQUENCE [LARGE SCALE GENOMIC DNA]</scope>
    <source>
        <strain evidence="1 2">SMK1-12</strain>
    </source>
</reference>
<keyword evidence="2" id="KW-1185">Reference proteome</keyword>
<dbReference type="EMBL" id="CP069213">
    <property type="protein sequence ID" value="QRH00475.1"/>
    <property type="molecule type" value="Genomic_DNA"/>
</dbReference>
<evidence type="ECO:0000313" key="1">
    <source>
        <dbReference type="EMBL" id="QRH00475.1"/>
    </source>
</evidence>
<protein>
    <submittedName>
        <fullName evidence="1">Uncharacterized protein</fullName>
    </submittedName>
</protein>
<sequence>MASMLNAAAIFGMFGADQNVHRDSTVSAFEKRRRLIGREADMSVRELVGRWVDERPELGDSLSLYKESGRYFLETWFSDGCHSRDEMTVTPQAEGLRLDDVGGNFFGEFFVVTEAGLEFHNFRGCFYRAPVSEETLVA</sequence>
<evidence type="ECO:0000313" key="2">
    <source>
        <dbReference type="Proteomes" id="UP000596252"/>
    </source>
</evidence>
<dbReference type="Proteomes" id="UP000596252">
    <property type="component" value="Chromosome"/>
</dbReference>
<gene>
    <name evidence="1" type="ORF">JQC75_11265</name>
</gene>
<proteinExistence type="predicted"/>
<name>A0ABX7FZI1_9GAMM</name>
<accession>A0ABX7FZI1</accession>
<organism evidence="1 2">
    <name type="scientific">Shewanella litorisediminis</name>
    <dbReference type="NCBI Taxonomy" id="1173586"/>
    <lineage>
        <taxon>Bacteria</taxon>
        <taxon>Pseudomonadati</taxon>
        <taxon>Pseudomonadota</taxon>
        <taxon>Gammaproteobacteria</taxon>
        <taxon>Alteromonadales</taxon>
        <taxon>Shewanellaceae</taxon>
        <taxon>Shewanella</taxon>
    </lineage>
</organism>